<feature type="domain" description="Helix-turn-helix" evidence="1">
    <location>
        <begin position="70"/>
        <end position="114"/>
    </location>
</feature>
<dbReference type="GO" id="GO:0003677">
    <property type="term" value="F:DNA binding"/>
    <property type="evidence" value="ECO:0007669"/>
    <property type="project" value="InterPro"/>
</dbReference>
<evidence type="ECO:0000259" key="1">
    <source>
        <dbReference type="Pfam" id="PF12728"/>
    </source>
</evidence>
<protein>
    <submittedName>
        <fullName evidence="2">Helix-turn-helix domain protein</fullName>
    </submittedName>
</protein>
<dbReference type="EMBL" id="BK057801">
    <property type="protein sequence ID" value="DAE92480.1"/>
    <property type="molecule type" value="Genomic_DNA"/>
</dbReference>
<dbReference type="InterPro" id="IPR041657">
    <property type="entry name" value="HTH_17"/>
</dbReference>
<accession>A0A8S5RSK0</accession>
<dbReference type="Pfam" id="PF12728">
    <property type="entry name" value="HTH_17"/>
    <property type="match status" value="1"/>
</dbReference>
<name>A0A8S5RSK0_9CAUD</name>
<dbReference type="InterPro" id="IPR010093">
    <property type="entry name" value="SinI_DNA-bd"/>
</dbReference>
<dbReference type="NCBIfam" id="TIGR01764">
    <property type="entry name" value="excise"/>
    <property type="match status" value="1"/>
</dbReference>
<sequence length="190" mass="22319">MGFSKLRIPKLCEYCQKPFEAKTITTRFCCKECSRKLQKKIKKQEKEQQETDFLLSKYKMKIAELQCREYISISEATMLYGVSKDTVYRMIRKGVVLGINLGERLTRVRKSDFDNLFIGKGIEEEKKEETEKEKTYDIKDCYTLSEVSKKYNANPSTVTNAIRKYNIPKQKIGSFVYVPKEKIDQIFNLI</sequence>
<organism evidence="2">
    <name type="scientific">Myoviridae sp. ctQV19</name>
    <dbReference type="NCBI Taxonomy" id="2827607"/>
    <lineage>
        <taxon>Viruses</taxon>
        <taxon>Duplodnaviria</taxon>
        <taxon>Heunggongvirae</taxon>
        <taxon>Uroviricota</taxon>
        <taxon>Caudoviricetes</taxon>
    </lineage>
</organism>
<proteinExistence type="predicted"/>
<reference evidence="2" key="1">
    <citation type="journal article" date="2021" name="Proc. Natl. Acad. Sci. U.S.A.">
        <title>A Catalog of Tens of Thousands of Viruses from Human Metagenomes Reveals Hidden Associations with Chronic Diseases.</title>
        <authorList>
            <person name="Tisza M.J."/>
            <person name="Buck C.B."/>
        </authorList>
    </citation>
    <scope>NUCLEOTIDE SEQUENCE</scope>
    <source>
        <strain evidence="2">CtQV19</strain>
    </source>
</reference>
<evidence type="ECO:0000313" key="2">
    <source>
        <dbReference type="EMBL" id="DAE92480.1"/>
    </source>
</evidence>